<evidence type="ECO:0000313" key="2">
    <source>
        <dbReference type="EMBL" id="SCC20112.1"/>
    </source>
</evidence>
<dbReference type="OrthoDB" id="9795361at2"/>
<dbReference type="PROSITE" id="PS51257">
    <property type="entry name" value="PROKAR_LIPOPROTEIN"/>
    <property type="match status" value="1"/>
</dbReference>
<keyword evidence="3" id="KW-1185">Reference proteome</keyword>
<name>A0A0V8HGM6_9BACI</name>
<feature type="chain" id="PRO_5039230607" evidence="1">
    <location>
        <begin position="24"/>
        <end position="384"/>
    </location>
</feature>
<accession>A0A0V8HGM6</accession>
<organism evidence="2 3">
    <name type="scientific">[Bacillus] enclensis</name>
    <dbReference type="NCBI Taxonomy" id="1402860"/>
    <lineage>
        <taxon>Bacteria</taxon>
        <taxon>Bacillati</taxon>
        <taxon>Bacillota</taxon>
        <taxon>Bacilli</taxon>
        <taxon>Bacillales</taxon>
        <taxon>Bacillaceae</taxon>
        <taxon>Rossellomorea</taxon>
    </lineage>
</organism>
<dbReference type="Gene3D" id="3.10.570.10">
    <property type="entry name" value="sex pheromone staph- cam373 precursor domain"/>
    <property type="match status" value="1"/>
</dbReference>
<dbReference type="RefSeq" id="WP_032085456.1">
    <property type="nucleotide sequence ID" value="NZ_FMAU01000003.1"/>
</dbReference>
<proteinExistence type="predicted"/>
<dbReference type="InterPro" id="IPR011426">
    <property type="entry name" value="CamS"/>
</dbReference>
<gene>
    <name evidence="2" type="ORF">GA0061094_3110</name>
</gene>
<dbReference type="CDD" id="cd13441">
    <property type="entry name" value="CamS_repeat_1"/>
    <property type="match status" value="1"/>
</dbReference>
<keyword evidence="1" id="KW-0732">Signal</keyword>
<reference evidence="3" key="1">
    <citation type="submission" date="2016-08" db="EMBL/GenBank/DDBJ databases">
        <authorList>
            <person name="Varghese N."/>
            <person name="Submissions Spin"/>
        </authorList>
    </citation>
    <scope>NUCLEOTIDE SEQUENCE [LARGE SCALE GENOMIC DNA]</scope>
    <source>
        <strain evidence="3">SGD-1123</strain>
    </source>
</reference>
<dbReference type="Proteomes" id="UP000181997">
    <property type="component" value="Unassembled WGS sequence"/>
</dbReference>
<protein>
    <submittedName>
        <fullName evidence="2">Protein involved in sex pheromone biosynthesis</fullName>
    </submittedName>
</protein>
<dbReference type="PIRSF" id="PIRSF012509">
    <property type="entry name" value="CamS"/>
    <property type="match status" value="1"/>
</dbReference>
<dbReference type="EMBL" id="FMAU01000003">
    <property type="protein sequence ID" value="SCC20112.1"/>
    <property type="molecule type" value="Genomic_DNA"/>
</dbReference>
<evidence type="ECO:0000313" key="3">
    <source>
        <dbReference type="Proteomes" id="UP000181997"/>
    </source>
</evidence>
<dbReference type="CDD" id="cd13440">
    <property type="entry name" value="CamS_repeat_2"/>
    <property type="match status" value="1"/>
</dbReference>
<sequence>MKKRLSAVLAALLILGGCAPTFEKQDQVVQENQDSESKKAIIPNFQISNDYYKTMLPYDTSKARGVVVNDLGSRYDINEIENGLLRVAQNRFSTDQYFFKEGQFLTKKMVDSWLQRKFTSEQLADKGLKESENLGLNPVQAKGEDAPIYLAHIVEHNYLVKKKDDNKVRLGGVVIALSLNSVNYETNLSNGTRMVKNISNDVLKEQGAKMAGEVMKRMRQKDELKNVPIMIALYKQAPKQQVVPGQFFAYATVEPGTDTIQNWEGIDEDYYIFPSPVAAEDHPEDNKIFQDLKKEIEGYFPVFTGVTGEALYQGGKLTDMNMEVALTYNGKAETIGFARHLSSLIGKNTPESWNVELLINSSYGPEALVVKKKGSKETYLHIYE</sequence>
<dbReference type="Pfam" id="PF07537">
    <property type="entry name" value="CamS"/>
    <property type="match status" value="1"/>
</dbReference>
<feature type="signal peptide" evidence="1">
    <location>
        <begin position="1"/>
        <end position="23"/>
    </location>
</feature>
<evidence type="ECO:0000256" key="1">
    <source>
        <dbReference type="SAM" id="SignalP"/>
    </source>
</evidence>
<dbReference type="AlphaFoldDB" id="A0A0V8HGM6"/>